<keyword evidence="2" id="KW-1185">Reference proteome</keyword>
<dbReference type="Proteomes" id="UP000027222">
    <property type="component" value="Unassembled WGS sequence"/>
</dbReference>
<accession>A0A067SC83</accession>
<evidence type="ECO:0000313" key="2">
    <source>
        <dbReference type="Proteomes" id="UP000027222"/>
    </source>
</evidence>
<dbReference type="HOGENOM" id="CLU_1396419_0_0_1"/>
<gene>
    <name evidence="1" type="ORF">GALMADRAFT_146420</name>
</gene>
<name>A0A067SC83_GALM3</name>
<evidence type="ECO:0000313" key="1">
    <source>
        <dbReference type="EMBL" id="KDR68466.1"/>
    </source>
</evidence>
<proteinExistence type="predicted"/>
<protein>
    <submittedName>
        <fullName evidence="1">Uncharacterized protein</fullName>
    </submittedName>
</protein>
<organism evidence="1 2">
    <name type="scientific">Galerina marginata (strain CBS 339.88)</name>
    <dbReference type="NCBI Taxonomy" id="685588"/>
    <lineage>
        <taxon>Eukaryota</taxon>
        <taxon>Fungi</taxon>
        <taxon>Dikarya</taxon>
        <taxon>Basidiomycota</taxon>
        <taxon>Agaricomycotina</taxon>
        <taxon>Agaricomycetes</taxon>
        <taxon>Agaricomycetidae</taxon>
        <taxon>Agaricales</taxon>
        <taxon>Agaricineae</taxon>
        <taxon>Strophariaceae</taxon>
        <taxon>Galerina</taxon>
    </lineage>
</organism>
<dbReference type="EMBL" id="KL142408">
    <property type="protein sequence ID" value="KDR68466.1"/>
    <property type="molecule type" value="Genomic_DNA"/>
</dbReference>
<dbReference type="AlphaFoldDB" id="A0A067SC83"/>
<sequence length="195" mass="21208">MFLKNVSEPPLDCIFYQKLINLIGSVWWVTEVSSHHLSTSYISPRPTFLPSLASSKSSSPGIPLANWRPLTLPQPNTSPRSPLPAKGMYTGNEPETDAIAFAQTHQQHLAAVLVLAPMPHPLQISNQRRHPSLPGFSIMMTTTSVSRSSRTPGDAVTVSAADICSVTSTVTVPFFQHRTEATKSTTKRIGGSSRM</sequence>
<reference evidence="2" key="1">
    <citation type="journal article" date="2014" name="Proc. Natl. Acad. Sci. U.S.A.">
        <title>Extensive sampling of basidiomycete genomes demonstrates inadequacy of the white-rot/brown-rot paradigm for wood decay fungi.</title>
        <authorList>
            <person name="Riley R."/>
            <person name="Salamov A.A."/>
            <person name="Brown D.W."/>
            <person name="Nagy L.G."/>
            <person name="Floudas D."/>
            <person name="Held B.W."/>
            <person name="Levasseur A."/>
            <person name="Lombard V."/>
            <person name="Morin E."/>
            <person name="Otillar R."/>
            <person name="Lindquist E.A."/>
            <person name="Sun H."/>
            <person name="LaButti K.M."/>
            <person name="Schmutz J."/>
            <person name="Jabbour D."/>
            <person name="Luo H."/>
            <person name="Baker S.E."/>
            <person name="Pisabarro A.G."/>
            <person name="Walton J.D."/>
            <person name="Blanchette R.A."/>
            <person name="Henrissat B."/>
            <person name="Martin F."/>
            <person name="Cullen D."/>
            <person name="Hibbett D.S."/>
            <person name="Grigoriev I.V."/>
        </authorList>
    </citation>
    <scope>NUCLEOTIDE SEQUENCE [LARGE SCALE GENOMIC DNA]</scope>
    <source>
        <strain evidence="2">CBS 339.88</strain>
    </source>
</reference>